<comment type="caution">
    <text evidence="1">The sequence shown here is derived from an EMBL/GenBank/DDBJ whole genome shotgun (WGS) entry which is preliminary data.</text>
</comment>
<organism evidence="1 2">
    <name type="scientific">Streptomyces viridochromogenes</name>
    <dbReference type="NCBI Taxonomy" id="1938"/>
    <lineage>
        <taxon>Bacteria</taxon>
        <taxon>Bacillati</taxon>
        <taxon>Actinomycetota</taxon>
        <taxon>Actinomycetes</taxon>
        <taxon>Kitasatosporales</taxon>
        <taxon>Streptomycetaceae</taxon>
        <taxon>Streptomyces</taxon>
    </lineage>
</organism>
<dbReference type="AlphaFoldDB" id="A0A0L8J2K0"/>
<proteinExistence type="predicted"/>
<dbReference type="EMBL" id="LGUP01000412">
    <property type="protein sequence ID" value="KOG07997.1"/>
    <property type="molecule type" value="Genomic_DNA"/>
</dbReference>
<reference evidence="1 2" key="1">
    <citation type="submission" date="2015-06" db="EMBL/GenBank/DDBJ databases">
        <authorList>
            <person name="Hoefler B.C."/>
            <person name="Straight P.D."/>
        </authorList>
    </citation>
    <scope>NUCLEOTIDE SEQUENCE [LARGE SCALE GENOMIC DNA]</scope>
    <source>
        <strain evidence="1 2">NRRL 3427</strain>
    </source>
</reference>
<sequence>MDRFVGQASLEWWANHATCLEKYAIDVTNTFHTASMWQATGRHAHVLDTAQREGWDFLMEMDPYFSVVFPGEDNSGIFVRVLEAEDGALTLMEVPKGGWSDEQHPDLPELNP</sequence>
<dbReference type="Proteomes" id="UP000037023">
    <property type="component" value="Unassembled WGS sequence"/>
</dbReference>
<protein>
    <submittedName>
        <fullName evidence="1">Uncharacterized protein</fullName>
    </submittedName>
</protein>
<dbReference type="RefSeq" id="WP_051786986.1">
    <property type="nucleotide sequence ID" value="NZ_LGUP01000412.1"/>
</dbReference>
<evidence type="ECO:0000313" key="1">
    <source>
        <dbReference type="EMBL" id="KOG07997.1"/>
    </source>
</evidence>
<name>A0A0L8J2K0_STRVR</name>
<dbReference type="OrthoDB" id="3382315at2"/>
<gene>
    <name evidence="1" type="ORF">ADK34_39675</name>
</gene>
<evidence type="ECO:0000313" key="2">
    <source>
        <dbReference type="Proteomes" id="UP000037023"/>
    </source>
</evidence>
<accession>A0A0L8J2K0</accession>
<dbReference type="PATRIC" id="fig|1938.6.peg.8546"/>